<reference evidence="1 2" key="1">
    <citation type="submission" date="2019-10" db="EMBL/GenBank/DDBJ databases">
        <authorList>
            <person name="Karimi E."/>
        </authorList>
    </citation>
    <scope>NUCLEOTIDE SEQUENCE [LARGE SCALE GENOMIC DNA]</scope>
    <source>
        <strain evidence="1">Aeromonas sp. 8C</strain>
    </source>
</reference>
<evidence type="ECO:0000313" key="1">
    <source>
        <dbReference type="EMBL" id="VXA84140.1"/>
    </source>
</evidence>
<sequence>MIINLVHADQVIILALFDGSVFVFADINADDSLIFGLFYLGHQMIHPLVVESHPVDDPLCRNNPEQARLVIAALGSGGDGTDFDKTKSHGAQRVNALTIFIQTGRQSHRIGKRKPHDSDGAFRQILAEETIEWRTEKAGQIFHGEIVSLFRIEFEQEMPGDGVQHLCSLKKAPATGRGFGCNVGVMP</sequence>
<dbReference type="AlphaFoldDB" id="A0A653KY41"/>
<gene>
    <name evidence="1" type="ORF">AERO8C_160293</name>
</gene>
<proteinExistence type="predicted"/>
<protein>
    <submittedName>
        <fullName evidence="1">Uncharacterized protein</fullName>
    </submittedName>
</protein>
<name>A0A653KY41_AERVE</name>
<accession>A0A653KY41</accession>
<evidence type="ECO:0000313" key="2">
    <source>
        <dbReference type="Proteomes" id="UP000439123"/>
    </source>
</evidence>
<dbReference type="Proteomes" id="UP000439123">
    <property type="component" value="Unassembled WGS sequence"/>
</dbReference>
<organism evidence="1 2">
    <name type="scientific">Aeromonas veronii</name>
    <dbReference type="NCBI Taxonomy" id="654"/>
    <lineage>
        <taxon>Bacteria</taxon>
        <taxon>Pseudomonadati</taxon>
        <taxon>Pseudomonadota</taxon>
        <taxon>Gammaproteobacteria</taxon>
        <taxon>Aeromonadales</taxon>
        <taxon>Aeromonadaceae</taxon>
        <taxon>Aeromonas</taxon>
    </lineage>
</organism>
<dbReference type="EMBL" id="CABWLC010000008">
    <property type="protein sequence ID" value="VXA84140.1"/>
    <property type="molecule type" value="Genomic_DNA"/>
</dbReference>